<dbReference type="AlphaFoldDB" id="A0A1M7DT12"/>
<reference evidence="1 2" key="1">
    <citation type="submission" date="2016-11" db="EMBL/GenBank/DDBJ databases">
        <authorList>
            <person name="Jaros S."/>
            <person name="Januszkiewicz K."/>
            <person name="Wedrychowicz H."/>
        </authorList>
    </citation>
    <scope>NUCLEOTIDE SEQUENCE [LARGE SCALE GENOMIC DNA]</scope>
    <source>
        <strain evidence="1 2">BPI-34</strain>
    </source>
</reference>
<dbReference type="PROSITE" id="PS51257">
    <property type="entry name" value="PROKAR_LIPOPROTEIN"/>
    <property type="match status" value="1"/>
</dbReference>
<name>A0A1M7DT12_XYLRU</name>
<evidence type="ECO:0008006" key="3">
    <source>
        <dbReference type="Google" id="ProtNLM"/>
    </source>
</evidence>
<gene>
    <name evidence="1" type="ORF">SAMN04488494_0837</name>
</gene>
<dbReference type="EMBL" id="FRCJ01000001">
    <property type="protein sequence ID" value="SHL82596.1"/>
    <property type="molecule type" value="Genomic_DNA"/>
</dbReference>
<sequence>MKRIHLIYIMVAMLGFVSCIEPPLHLPGQDLAVDVQVAQTELNLVWDNEVQIEHEWYYGWDLKDDSIWGGLAYPHPSSYEVYRYYKGDDPLAKHSGVDVFTIDNNRFRRYFQFGYYDMLFYSNIDSQDGTQVLVIKESADSVIATTTGTRGLSRSILNASRADEGDAPLGVLNQPEIFYACYSENVYISPDLKDYEYDPVENVYIKHLQAELRPLVYIYLVQFILLNNDDGRIKGINGNAAISSMAASTNLYTGHTSNQPTLVYFNTRMKENREVEGKMCDVFGGKLTTFGLCDNEPYTRSGAPYAGTRSNLSNIVYYDLVWNNDQVKTYQADVTSQMQANSHGGIITIWIDCSKLTPPDSSGSEGGGSLFIPTLEDYDEVEWNIDI</sequence>
<proteinExistence type="predicted"/>
<dbReference type="OrthoDB" id="1001040at2"/>
<protein>
    <recommendedName>
        <fullName evidence="3">Lipoprotein</fullName>
    </recommendedName>
</protein>
<dbReference type="Proteomes" id="UP000184280">
    <property type="component" value="Unassembled WGS sequence"/>
</dbReference>
<evidence type="ECO:0000313" key="2">
    <source>
        <dbReference type="Proteomes" id="UP000184280"/>
    </source>
</evidence>
<accession>A0A1M7DT12</accession>
<organism evidence="1 2">
    <name type="scientific">Xylanibacter ruminicola</name>
    <name type="common">Prevotella ruminicola</name>
    <dbReference type="NCBI Taxonomy" id="839"/>
    <lineage>
        <taxon>Bacteria</taxon>
        <taxon>Pseudomonadati</taxon>
        <taxon>Bacteroidota</taxon>
        <taxon>Bacteroidia</taxon>
        <taxon>Bacteroidales</taxon>
        <taxon>Prevotellaceae</taxon>
        <taxon>Xylanibacter</taxon>
    </lineage>
</organism>
<evidence type="ECO:0000313" key="1">
    <source>
        <dbReference type="EMBL" id="SHL82596.1"/>
    </source>
</evidence>
<dbReference type="RefSeq" id="WP_073043006.1">
    <property type="nucleotide sequence ID" value="NZ_FRCJ01000001.1"/>
</dbReference>